<comment type="cofactor">
    <cofactor evidence="1">
        <name>FAD</name>
        <dbReference type="ChEBI" id="CHEBI:57692"/>
    </cofactor>
</comment>
<proteinExistence type="predicted"/>
<dbReference type="SUPFAM" id="SSF69000">
    <property type="entry name" value="FAD-dependent thiol oxidase"/>
    <property type="match status" value="1"/>
</dbReference>
<evidence type="ECO:0000256" key="2">
    <source>
        <dbReference type="ARBA" id="ARBA00012512"/>
    </source>
</evidence>
<feature type="domain" description="ERV/ALR sulfhydryl oxidase" evidence="7">
    <location>
        <begin position="41"/>
        <end position="144"/>
    </location>
</feature>
<reference evidence="8" key="1">
    <citation type="journal article" date="2020" name="Nature">
        <title>Giant virus diversity and host interactions through global metagenomics.</title>
        <authorList>
            <person name="Schulz F."/>
            <person name="Roux S."/>
            <person name="Paez-Espino D."/>
            <person name="Jungbluth S."/>
            <person name="Walsh D.A."/>
            <person name="Denef V.J."/>
            <person name="McMahon K.D."/>
            <person name="Konstantinidis K.T."/>
            <person name="Eloe-Fadrosh E.A."/>
            <person name="Kyrpides N.C."/>
            <person name="Woyke T."/>
        </authorList>
    </citation>
    <scope>NUCLEOTIDE SEQUENCE</scope>
    <source>
        <strain evidence="8">GVMAG-M-3300020182-84</strain>
    </source>
</reference>
<dbReference type="PANTHER" id="PTHR12645:SF0">
    <property type="entry name" value="FAD-LINKED SULFHYDRYL OXIDASE ALR"/>
    <property type="match status" value="1"/>
</dbReference>
<evidence type="ECO:0000256" key="3">
    <source>
        <dbReference type="ARBA" id="ARBA00022630"/>
    </source>
</evidence>
<keyword evidence="3" id="KW-0285">Flavoprotein</keyword>
<dbReference type="InterPro" id="IPR017905">
    <property type="entry name" value="ERV/ALR_sulphydryl_oxidase"/>
</dbReference>
<dbReference type="InterPro" id="IPR036774">
    <property type="entry name" value="ERV/ALR_sulphydryl_oxid_sf"/>
</dbReference>
<dbReference type="GO" id="GO:0016971">
    <property type="term" value="F:flavin-dependent sulfhydryl oxidase activity"/>
    <property type="evidence" value="ECO:0007669"/>
    <property type="project" value="InterPro"/>
</dbReference>
<evidence type="ECO:0000259" key="7">
    <source>
        <dbReference type="PROSITE" id="PS51324"/>
    </source>
</evidence>
<name>A0A6C0C0V5_9ZZZZ</name>
<dbReference type="GO" id="GO:0050660">
    <property type="term" value="F:flavin adenine dinucleotide binding"/>
    <property type="evidence" value="ECO:0007669"/>
    <property type="project" value="TreeGrafter"/>
</dbReference>
<evidence type="ECO:0000256" key="5">
    <source>
        <dbReference type="ARBA" id="ARBA00023002"/>
    </source>
</evidence>
<keyword evidence="5" id="KW-0560">Oxidoreductase</keyword>
<organism evidence="8">
    <name type="scientific">viral metagenome</name>
    <dbReference type="NCBI Taxonomy" id="1070528"/>
    <lineage>
        <taxon>unclassified sequences</taxon>
        <taxon>metagenomes</taxon>
        <taxon>organismal metagenomes</taxon>
    </lineage>
</organism>
<dbReference type="Gene3D" id="1.20.120.310">
    <property type="entry name" value="ERV/ALR sulfhydryl oxidase domain"/>
    <property type="match status" value="1"/>
</dbReference>
<evidence type="ECO:0000256" key="4">
    <source>
        <dbReference type="ARBA" id="ARBA00022827"/>
    </source>
</evidence>
<evidence type="ECO:0000256" key="1">
    <source>
        <dbReference type="ARBA" id="ARBA00001974"/>
    </source>
</evidence>
<evidence type="ECO:0000313" key="8">
    <source>
        <dbReference type="EMBL" id="QHS98305.1"/>
    </source>
</evidence>
<sequence>MIFTKKNRSGIKNQQMRFVRTNNQIVRKPSPVTSNQQPVVENKNLYIWGKSTWYLFHTLAEKIKDEYFLQKRKEILDLIFLICKNLPCPICSDHAKEYLNSINFNNIQTKQSLKRMLFDFHNSVNAKKGYPIFNITELNIYEGAIISNIIQYFLNNYIMKTNSIQYAHITMQRNMIKREVKKWFDSNMKYFNV</sequence>
<dbReference type="AlphaFoldDB" id="A0A6C0C0V5"/>
<dbReference type="Pfam" id="PF04777">
    <property type="entry name" value="Evr1_Alr"/>
    <property type="match status" value="1"/>
</dbReference>
<keyword evidence="4" id="KW-0274">FAD</keyword>
<dbReference type="EC" id="1.8.3.2" evidence="2"/>
<evidence type="ECO:0000256" key="6">
    <source>
        <dbReference type="ARBA" id="ARBA00023157"/>
    </source>
</evidence>
<dbReference type="PANTHER" id="PTHR12645">
    <property type="entry name" value="ALR/ERV"/>
    <property type="match status" value="1"/>
</dbReference>
<dbReference type="PROSITE" id="PS51324">
    <property type="entry name" value="ERV_ALR"/>
    <property type="match status" value="1"/>
</dbReference>
<keyword evidence="6" id="KW-1015">Disulfide bond</keyword>
<dbReference type="GO" id="GO:0005739">
    <property type="term" value="C:mitochondrion"/>
    <property type="evidence" value="ECO:0007669"/>
    <property type="project" value="TreeGrafter"/>
</dbReference>
<dbReference type="EMBL" id="MN739314">
    <property type="protein sequence ID" value="QHS98305.1"/>
    <property type="molecule type" value="Genomic_DNA"/>
</dbReference>
<accession>A0A6C0C0V5</accession>
<protein>
    <recommendedName>
        <fullName evidence="2">thiol oxidase</fullName>
        <ecNumber evidence="2">1.8.3.2</ecNumber>
    </recommendedName>
</protein>
<dbReference type="InterPro" id="IPR039799">
    <property type="entry name" value="ALR/ERV"/>
</dbReference>